<evidence type="ECO:0000256" key="1">
    <source>
        <dbReference type="SAM" id="MobiDB-lite"/>
    </source>
</evidence>
<feature type="compositionally biased region" description="Basic residues" evidence="1">
    <location>
        <begin position="271"/>
        <end position="281"/>
    </location>
</feature>
<dbReference type="Gramene" id="TVU37874">
    <property type="protein sequence ID" value="TVU37874"/>
    <property type="gene ID" value="EJB05_11216"/>
</dbReference>
<accession>A0A5J9VR28</accession>
<comment type="caution">
    <text evidence="3">The sequence shown here is derived from an EMBL/GenBank/DDBJ whole genome shotgun (WGS) entry which is preliminary data.</text>
</comment>
<dbReference type="Proteomes" id="UP000324897">
    <property type="component" value="Chromosome 4"/>
</dbReference>
<dbReference type="OrthoDB" id="690722at2759"/>
<sequence length="551" mass="61057">MPVTRRRAAAAARVEAVEEEDERAAAIDISSDSDEMSEPSSEEEDTSDEDFVEISDSDSETGGGEGSGDESEEEAEAEAEAEAEQLGVDRSEVACSKIAGLLRSGKKLEGIKLVECKAYLKKIGLSQTGDITTCVDRIMLHWRFKDGNPENIYPRSSFCINCKGDVCRGDAVLFKQKVYEKSGKRHSKCIGKRIVAGKVIKESYGKQKQQHTFTIEVFWSRGVGKLPPLHLLLVKGRNLYRMMTFRQPWPNEAERLKALEEKHNRGDAARRVRSLNRHKHAGNTLKGKKTLDKEKHQARSGRSDCGSNISDVDKGKKRSAQSSNFDQPNKRFKKEGCHLPSTGKCAGDRRAKKNRAHLDKGICIGHKSSLCNGSTEKNHSNLQKNFHLAPLNNGPSSTEVGIANGKPRSEQYNSISHAQFEGRYIAQAPHVQATRGIFAGIQHPFTERPQGPPPLREIGNVWLPHPRGSSVACPNHTDALFNTTMGFRHQNAALATPHASAYFGRFLPNQQQKVAFPSPNMQETVLHPRPEVAYNVPHYRYCGGGGVGFRR</sequence>
<feature type="compositionally biased region" description="Acidic residues" evidence="1">
    <location>
        <begin position="67"/>
        <end position="83"/>
    </location>
</feature>
<feature type="region of interest" description="Disordered" evidence="1">
    <location>
        <begin position="261"/>
        <end position="352"/>
    </location>
</feature>
<organism evidence="3 4">
    <name type="scientific">Eragrostis curvula</name>
    <name type="common">weeping love grass</name>
    <dbReference type="NCBI Taxonomy" id="38414"/>
    <lineage>
        <taxon>Eukaryota</taxon>
        <taxon>Viridiplantae</taxon>
        <taxon>Streptophyta</taxon>
        <taxon>Embryophyta</taxon>
        <taxon>Tracheophyta</taxon>
        <taxon>Spermatophyta</taxon>
        <taxon>Magnoliopsida</taxon>
        <taxon>Liliopsida</taxon>
        <taxon>Poales</taxon>
        <taxon>Poaceae</taxon>
        <taxon>PACMAD clade</taxon>
        <taxon>Chloridoideae</taxon>
        <taxon>Eragrostideae</taxon>
        <taxon>Eragrostidinae</taxon>
        <taxon>Eragrostis</taxon>
    </lineage>
</organism>
<proteinExistence type="predicted"/>
<feature type="compositionally biased region" description="Basic and acidic residues" evidence="1">
    <location>
        <begin position="261"/>
        <end position="270"/>
    </location>
</feature>
<evidence type="ECO:0000259" key="2">
    <source>
        <dbReference type="Pfam" id="PF24766"/>
    </source>
</evidence>
<dbReference type="AlphaFoldDB" id="A0A5J9VR28"/>
<dbReference type="EMBL" id="RWGY01000007">
    <property type="protein sequence ID" value="TVU37874.1"/>
    <property type="molecule type" value="Genomic_DNA"/>
</dbReference>
<name>A0A5J9VR28_9POAL</name>
<keyword evidence="4" id="KW-1185">Reference proteome</keyword>
<dbReference type="PANTHER" id="PTHR35323">
    <property type="entry name" value="SAP DOMAIN-CONTAINING PROTEIN"/>
    <property type="match status" value="1"/>
</dbReference>
<reference evidence="3 4" key="1">
    <citation type="journal article" date="2019" name="Sci. Rep.">
        <title>A high-quality genome of Eragrostis curvula grass provides insights into Poaceae evolution and supports new strategies to enhance forage quality.</title>
        <authorList>
            <person name="Carballo J."/>
            <person name="Santos B.A.C.M."/>
            <person name="Zappacosta D."/>
            <person name="Garbus I."/>
            <person name="Selva J.P."/>
            <person name="Gallo C.A."/>
            <person name="Diaz A."/>
            <person name="Albertini E."/>
            <person name="Caccamo M."/>
            <person name="Echenique V."/>
        </authorList>
    </citation>
    <scope>NUCLEOTIDE SEQUENCE [LARGE SCALE GENOMIC DNA]</scope>
    <source>
        <strain evidence="4">cv. Victoria</strain>
        <tissue evidence="3">Leaf</tissue>
    </source>
</reference>
<dbReference type="PANTHER" id="PTHR35323:SF2">
    <property type="entry name" value="SAP DOMAIN-CONTAINING PROTEIN"/>
    <property type="match status" value="1"/>
</dbReference>
<protein>
    <recommendedName>
        <fullName evidence="2">DUF7699 domain-containing protein</fullName>
    </recommendedName>
</protein>
<evidence type="ECO:0000313" key="4">
    <source>
        <dbReference type="Proteomes" id="UP000324897"/>
    </source>
</evidence>
<gene>
    <name evidence="3" type="ORF">EJB05_11216</name>
</gene>
<feature type="domain" description="DUF7699" evidence="2">
    <location>
        <begin position="167"/>
        <end position="249"/>
    </location>
</feature>
<evidence type="ECO:0000313" key="3">
    <source>
        <dbReference type="EMBL" id="TVU37874.1"/>
    </source>
</evidence>
<dbReference type="InterPro" id="IPR056116">
    <property type="entry name" value="DUF7699"/>
</dbReference>
<dbReference type="Pfam" id="PF24766">
    <property type="entry name" value="DUF7699"/>
    <property type="match status" value="1"/>
</dbReference>
<feature type="region of interest" description="Disordered" evidence="1">
    <location>
        <begin position="1"/>
        <end position="87"/>
    </location>
</feature>
<feature type="compositionally biased region" description="Acidic residues" evidence="1">
    <location>
        <begin position="31"/>
        <end position="59"/>
    </location>
</feature>